<gene>
    <name evidence="4" type="ORF">DEQ80_02435</name>
</gene>
<evidence type="ECO:0000256" key="2">
    <source>
        <dbReference type="RuleBase" id="RU003616"/>
    </source>
</evidence>
<comment type="caution">
    <text evidence="4">The sequence shown here is derived from an EMBL/GenBank/DDBJ whole genome shotgun (WGS) entry which is preliminary data.</text>
</comment>
<comment type="similarity">
    <text evidence="1 2">Belongs to the small heat shock protein (HSP20) family.</text>
</comment>
<evidence type="ECO:0000313" key="5">
    <source>
        <dbReference type="Proteomes" id="UP000264141"/>
    </source>
</evidence>
<dbReference type="AlphaFoldDB" id="A0A3D1JGG8"/>
<name>A0A3D1JGG8_9CHLR</name>
<dbReference type="InterPro" id="IPR031107">
    <property type="entry name" value="Small_HSP"/>
</dbReference>
<dbReference type="RefSeq" id="WP_062194016.1">
    <property type="nucleotide sequence ID" value="NZ_DF967965.1"/>
</dbReference>
<organism evidence="4 5">
    <name type="scientific">Anaerolinea thermolimosa</name>
    <dbReference type="NCBI Taxonomy" id="229919"/>
    <lineage>
        <taxon>Bacteria</taxon>
        <taxon>Bacillati</taxon>
        <taxon>Chloroflexota</taxon>
        <taxon>Anaerolineae</taxon>
        <taxon>Anaerolineales</taxon>
        <taxon>Anaerolineaceae</taxon>
        <taxon>Anaerolinea</taxon>
    </lineage>
</organism>
<dbReference type="PROSITE" id="PS01031">
    <property type="entry name" value="SHSP"/>
    <property type="match status" value="1"/>
</dbReference>
<dbReference type="OrthoDB" id="9811615at2"/>
<dbReference type="Proteomes" id="UP000264141">
    <property type="component" value="Unassembled WGS sequence"/>
</dbReference>
<dbReference type="InterPro" id="IPR002068">
    <property type="entry name" value="A-crystallin/Hsp20_dom"/>
</dbReference>
<sequence>MPITDLLPWRRNEERDLVVRRREDPFLAMQEEMNRMFEDFFTDPFRLLPSRMLNFYGGSFLPSVDVSENDKEVIVTAEVPGMDENDIQVTFNKGVLVIQGEKRAEKEEKDRRYHRVERSYGSFRREIVMPTEVDEDKITATFKKGVLTVVLPKSTRPEVTGKRITVTRG</sequence>
<evidence type="ECO:0000313" key="4">
    <source>
        <dbReference type="EMBL" id="HCE16696.1"/>
    </source>
</evidence>
<dbReference type="CDD" id="cd06464">
    <property type="entry name" value="ACD_sHsps-like"/>
    <property type="match status" value="1"/>
</dbReference>
<evidence type="ECO:0000259" key="3">
    <source>
        <dbReference type="PROSITE" id="PS01031"/>
    </source>
</evidence>
<feature type="domain" description="SHSP" evidence="3">
    <location>
        <begin position="55"/>
        <end position="169"/>
    </location>
</feature>
<protein>
    <submittedName>
        <fullName evidence="4">Hsp20/alpha crystallin family protein</fullName>
    </submittedName>
</protein>
<dbReference type="EMBL" id="DPBP01000009">
    <property type="protein sequence ID" value="HCE16696.1"/>
    <property type="molecule type" value="Genomic_DNA"/>
</dbReference>
<accession>A0A3D1JGG8</accession>
<dbReference type="InterPro" id="IPR008978">
    <property type="entry name" value="HSP20-like_chaperone"/>
</dbReference>
<dbReference type="Pfam" id="PF00011">
    <property type="entry name" value="HSP20"/>
    <property type="match status" value="1"/>
</dbReference>
<reference evidence="4 5" key="1">
    <citation type="journal article" date="2018" name="Nat. Biotechnol.">
        <title>A standardized bacterial taxonomy based on genome phylogeny substantially revises the tree of life.</title>
        <authorList>
            <person name="Parks D.H."/>
            <person name="Chuvochina M."/>
            <person name="Waite D.W."/>
            <person name="Rinke C."/>
            <person name="Skarshewski A."/>
            <person name="Chaumeil P.A."/>
            <person name="Hugenholtz P."/>
        </authorList>
    </citation>
    <scope>NUCLEOTIDE SEQUENCE [LARGE SCALE GENOMIC DNA]</scope>
    <source>
        <strain evidence="4">UBA8781</strain>
    </source>
</reference>
<dbReference type="STRING" id="229919.GCA_001050195_02416"/>
<dbReference type="PANTHER" id="PTHR11527">
    <property type="entry name" value="HEAT-SHOCK PROTEIN 20 FAMILY MEMBER"/>
    <property type="match status" value="1"/>
</dbReference>
<dbReference type="Gene3D" id="2.60.40.790">
    <property type="match status" value="1"/>
</dbReference>
<dbReference type="SUPFAM" id="SSF49764">
    <property type="entry name" value="HSP20-like chaperones"/>
    <property type="match status" value="1"/>
</dbReference>
<evidence type="ECO:0000256" key="1">
    <source>
        <dbReference type="PROSITE-ProRule" id="PRU00285"/>
    </source>
</evidence>
<proteinExistence type="inferred from homology"/>